<feature type="domain" description="Major facilitator superfamily (MFS) profile" evidence="2">
    <location>
        <begin position="20"/>
        <end position="270"/>
    </location>
</feature>
<dbReference type="PANTHER" id="PTHR23527:SF1">
    <property type="entry name" value="BLL3282 PROTEIN"/>
    <property type="match status" value="1"/>
</dbReference>
<dbReference type="PANTHER" id="PTHR23527">
    <property type="entry name" value="BLL3282 PROTEIN"/>
    <property type="match status" value="1"/>
</dbReference>
<keyword evidence="1" id="KW-1133">Transmembrane helix</keyword>
<dbReference type="SUPFAM" id="SSF103473">
    <property type="entry name" value="MFS general substrate transporter"/>
    <property type="match status" value="1"/>
</dbReference>
<keyword evidence="1" id="KW-0812">Transmembrane</keyword>
<proteinExistence type="predicted"/>
<accession>A0A382SDS2</accession>
<feature type="transmembrane region" description="Helical" evidence="1">
    <location>
        <begin position="110"/>
        <end position="131"/>
    </location>
</feature>
<sequence>MDSLDSKVDSPQTHHFRWLMLGGVWLIYFCFGLTVTSLAPLVRPVTRDLEMSYSEMGSVLGAWQLIYILTALPCGALVDRIGLRRSLLICSIVMGMSFTLRAFTVDHMTLFLSVALFGFGGPLVSIGAPKLISLWFMGRERGLAMGIYVTGPAFGGITSLSLTNSVMMPWLDGAWRDVVLVYGIIVFLSGLAWFLISRNPVSLKLETLQRRQPRPAQLKVFAELFSLAPVKILLLLSIGTFLYNHGLNNWMHEILQTHGMEADLAGYWAS</sequence>
<dbReference type="InterPro" id="IPR036259">
    <property type="entry name" value="MFS_trans_sf"/>
</dbReference>
<dbReference type="InterPro" id="IPR052952">
    <property type="entry name" value="MFS-Transporter"/>
</dbReference>
<feature type="transmembrane region" description="Helical" evidence="1">
    <location>
        <begin position="86"/>
        <end position="104"/>
    </location>
</feature>
<dbReference type="PROSITE" id="PS50850">
    <property type="entry name" value="MFS"/>
    <property type="match status" value="1"/>
</dbReference>
<dbReference type="InterPro" id="IPR011701">
    <property type="entry name" value="MFS"/>
</dbReference>
<gene>
    <name evidence="3" type="ORF">METZ01_LOCUS360211</name>
</gene>
<feature type="transmembrane region" description="Helical" evidence="1">
    <location>
        <begin position="62"/>
        <end position="79"/>
    </location>
</feature>
<evidence type="ECO:0000256" key="1">
    <source>
        <dbReference type="SAM" id="Phobius"/>
    </source>
</evidence>
<dbReference type="EMBL" id="UINC01127923">
    <property type="protein sequence ID" value="SVD07357.1"/>
    <property type="molecule type" value="Genomic_DNA"/>
</dbReference>
<dbReference type="InterPro" id="IPR020846">
    <property type="entry name" value="MFS_dom"/>
</dbReference>
<feature type="transmembrane region" description="Helical" evidence="1">
    <location>
        <begin position="220"/>
        <end position="243"/>
    </location>
</feature>
<feature type="non-terminal residue" evidence="3">
    <location>
        <position position="270"/>
    </location>
</feature>
<keyword evidence="1" id="KW-0472">Membrane</keyword>
<dbReference type="Pfam" id="PF07690">
    <property type="entry name" value="MFS_1"/>
    <property type="match status" value="1"/>
</dbReference>
<dbReference type="Gene3D" id="1.20.1250.20">
    <property type="entry name" value="MFS general substrate transporter like domains"/>
    <property type="match status" value="1"/>
</dbReference>
<feature type="transmembrane region" description="Helical" evidence="1">
    <location>
        <begin position="143"/>
        <end position="162"/>
    </location>
</feature>
<dbReference type="GO" id="GO:0022857">
    <property type="term" value="F:transmembrane transporter activity"/>
    <property type="evidence" value="ECO:0007669"/>
    <property type="project" value="InterPro"/>
</dbReference>
<organism evidence="3">
    <name type="scientific">marine metagenome</name>
    <dbReference type="NCBI Taxonomy" id="408172"/>
    <lineage>
        <taxon>unclassified sequences</taxon>
        <taxon>metagenomes</taxon>
        <taxon>ecological metagenomes</taxon>
    </lineage>
</organism>
<name>A0A382SDS2_9ZZZZ</name>
<protein>
    <recommendedName>
        <fullName evidence="2">Major facilitator superfamily (MFS) profile domain-containing protein</fullName>
    </recommendedName>
</protein>
<evidence type="ECO:0000313" key="3">
    <source>
        <dbReference type="EMBL" id="SVD07357.1"/>
    </source>
</evidence>
<feature type="transmembrane region" description="Helical" evidence="1">
    <location>
        <begin position="174"/>
        <end position="196"/>
    </location>
</feature>
<reference evidence="3" key="1">
    <citation type="submission" date="2018-05" db="EMBL/GenBank/DDBJ databases">
        <authorList>
            <person name="Lanie J.A."/>
            <person name="Ng W.-L."/>
            <person name="Kazmierczak K.M."/>
            <person name="Andrzejewski T.M."/>
            <person name="Davidsen T.M."/>
            <person name="Wayne K.J."/>
            <person name="Tettelin H."/>
            <person name="Glass J.I."/>
            <person name="Rusch D."/>
            <person name="Podicherti R."/>
            <person name="Tsui H.-C.T."/>
            <person name="Winkler M.E."/>
        </authorList>
    </citation>
    <scope>NUCLEOTIDE SEQUENCE</scope>
</reference>
<evidence type="ECO:0000259" key="2">
    <source>
        <dbReference type="PROSITE" id="PS50850"/>
    </source>
</evidence>
<dbReference type="AlphaFoldDB" id="A0A382SDS2"/>
<feature type="transmembrane region" description="Helical" evidence="1">
    <location>
        <begin position="21"/>
        <end position="42"/>
    </location>
</feature>